<dbReference type="GO" id="GO:0005737">
    <property type="term" value="C:cytoplasm"/>
    <property type="evidence" value="ECO:0007669"/>
    <property type="project" value="EnsemblFungi"/>
</dbReference>
<dbReference type="Gene3D" id="3.40.50.300">
    <property type="entry name" value="P-loop containing nucleotide triphosphate hydrolases"/>
    <property type="match status" value="1"/>
</dbReference>
<dbReference type="GO" id="GO:2000622">
    <property type="term" value="P:regulation of nuclear-transcribed mRNA catabolic process, nonsense-mediated decay"/>
    <property type="evidence" value="ECO:0007669"/>
    <property type="project" value="EnsemblFungi"/>
</dbReference>
<evidence type="ECO:0000313" key="21">
    <source>
        <dbReference type="EMBL" id="CCF55588.1"/>
    </source>
</evidence>
<dbReference type="GO" id="GO:0005637">
    <property type="term" value="C:nuclear inner membrane"/>
    <property type="evidence" value="ECO:0007669"/>
    <property type="project" value="EnsemblFungi"/>
</dbReference>
<evidence type="ECO:0000256" key="6">
    <source>
        <dbReference type="ARBA" id="ARBA00022741"/>
    </source>
</evidence>
<evidence type="ECO:0000256" key="3">
    <source>
        <dbReference type="ARBA" id="ARBA00022679"/>
    </source>
</evidence>
<feature type="domain" description="tRNA ligase phosphodiesterase" evidence="18">
    <location>
        <begin position="563"/>
        <end position="820"/>
    </location>
</feature>
<dbReference type="InParanoid" id="H2AMI8"/>
<evidence type="ECO:0000256" key="5">
    <source>
        <dbReference type="ARBA" id="ARBA00022722"/>
    </source>
</evidence>
<dbReference type="FunFam" id="3.40.50.300:FF:001934">
    <property type="entry name" value="tRNA ligase"/>
    <property type="match status" value="1"/>
</dbReference>
<protein>
    <recommendedName>
        <fullName evidence="15 16">tRNA ligase</fullName>
        <ecNumber evidence="1 16">6.5.1.3</ecNumber>
    </recommendedName>
</protein>
<feature type="active site" description="N6-AMP-lysine intermediate" evidence="17">
    <location>
        <position position="109"/>
    </location>
</feature>
<proteinExistence type="inferred from homology"/>
<reference evidence="21 22" key="1">
    <citation type="journal article" date="2011" name="Proc. Natl. Acad. Sci. U.S.A.">
        <title>Evolutionary erosion of yeast sex chromosomes by mating-type switching accidents.</title>
        <authorList>
            <person name="Gordon J.L."/>
            <person name="Armisen D."/>
            <person name="Proux-Wera E."/>
            <person name="Oheigeartaigh S.S."/>
            <person name="Byrne K.P."/>
            <person name="Wolfe K.H."/>
        </authorList>
    </citation>
    <scope>NUCLEOTIDE SEQUENCE [LARGE SCALE GENOMIC DNA]</scope>
    <source>
        <strain evidence="22">ATCC 22294 / BCRC 22015 / CBS 2517 / CECT 1963 / NBRC 1671 / NRRL Y-8276</strain>
    </source>
</reference>
<dbReference type="GO" id="GO:0070966">
    <property type="term" value="P:nuclear-transcribed mRNA catabolic process, no-go decay"/>
    <property type="evidence" value="ECO:0007669"/>
    <property type="project" value="EnsemblFungi"/>
</dbReference>
<evidence type="ECO:0000256" key="17">
    <source>
        <dbReference type="PIRSR" id="PIRSR019634-50"/>
    </source>
</evidence>
<dbReference type="InterPro" id="IPR015965">
    <property type="entry name" value="tRNA_lig_PDEase"/>
</dbReference>
<evidence type="ECO:0000256" key="9">
    <source>
        <dbReference type="ARBA" id="ARBA00022801"/>
    </source>
</evidence>
<dbReference type="PANTHER" id="PTHR32004">
    <property type="entry name" value="TRNA LIGASE"/>
    <property type="match status" value="1"/>
</dbReference>
<dbReference type="GO" id="GO:0005524">
    <property type="term" value="F:ATP binding"/>
    <property type="evidence" value="ECO:0007669"/>
    <property type="project" value="UniProtKB-UniRule"/>
</dbReference>
<keyword evidence="4 16" id="KW-0819">tRNA processing</keyword>
<dbReference type="EC" id="6.5.1.3" evidence="1 16"/>
<dbReference type="InterPro" id="IPR019039">
    <property type="entry name" value="T4-Rnl1-like_N"/>
</dbReference>
<dbReference type="GO" id="GO:0051730">
    <property type="term" value="F:GTP-dependent polyribonucleotide 5'-hydroxyl-kinase activity"/>
    <property type="evidence" value="ECO:0007669"/>
    <property type="project" value="EnsemblFungi"/>
</dbReference>
<dbReference type="GO" id="GO:0004519">
    <property type="term" value="F:endonuclease activity"/>
    <property type="evidence" value="ECO:0007669"/>
    <property type="project" value="UniProtKB-KW"/>
</dbReference>
<dbReference type="PIRSF" id="PIRSF019634">
    <property type="entry name" value="tRNA_lig_yeast"/>
    <property type="match status" value="1"/>
</dbReference>
<comment type="similarity">
    <text evidence="14 16">Belongs to the TRL1 family.</text>
</comment>
<keyword evidence="6" id="KW-0547">Nucleotide-binding</keyword>
<evidence type="ECO:0000256" key="10">
    <source>
        <dbReference type="ARBA" id="ARBA00022840"/>
    </source>
</evidence>
<evidence type="ECO:0000313" key="22">
    <source>
        <dbReference type="Proteomes" id="UP000005220"/>
    </source>
</evidence>
<keyword evidence="3" id="KW-0808">Transferase</keyword>
<dbReference type="STRING" id="1071382.H2AMI8"/>
<sequence length="820" mass="95789">MSGAESVAELVAKLEASTHLPNRGRAIKIPCKLFHSDKVINSWKFNEWDYGKPNKIALPINARGFFTSADNLRIVARGYDKFFNVDETPFTRWEWIEQNTKGPYNVSVKANGCIIFISGLEDGELVVCSKHSTGFRDDVDRNHAEAGEKFLIEQLTRHDIDIKEFATTLYRENVTAVAEYCDDSFEEHILEYGRDKRGLYLHGLNPNEITFQTWAMERVDTFAEKYGFNKLESFNIDTTTELRKFLETVSTKGSFNDQEIEGFVIRCHRLEGAEAFFFKFKFEEPYLMYRQWREVTKDYIEHRIRVYNFKKHKFITNKYLDFVIPILENDPIICEEYMKGFGIIKLRNMFLESYGMTGFEILNHEKIQELEFKNSIDYEKVDSNTKFLIFPIAVIGCGKTTTALILKNLFNWGHIQNDDIHNKKDKAILIKRSLELLTKDDTKCVIVDRNNHQFRERKQLFEWVEQYKEQYLSYDTNIKIIGISFVNSIDDLDRIKNVTVNRVLQRGDNHQTIQLNKYGERKVVGIMSGFWKRFQPVAEDRIPDNLFDLLIKLDVNNENHENSSLINSMTIINELHEKYPILIPKMPTTMELEDAFKQSIEFKIPSKTKEMNMNNKLTKKINPAYFSANLDNKDKLIVAIMQLMEDDSSNNHGINFEPLEKLLDENLFQPGFHITLSHVAQGKRGDPRDKILWKEYLKEFDPQLTEISARDNYQETLFKTDYRVKFKLDKLCWDDKIVAVMVKFEDTNCVTDKDNVTITGLECSNKFPHITIGRLNSDIKASYSNSLCERIMKDDADGESSYYLNFNDSEEFVADVCINL</sequence>
<feature type="domain" description="T4 RNA ligase 1-like N-terminal" evidence="20">
    <location>
        <begin position="61"/>
        <end position="287"/>
    </location>
</feature>
<dbReference type="AlphaFoldDB" id="H2AMI8"/>
<dbReference type="InterPro" id="IPR027417">
    <property type="entry name" value="P-loop_NTPase"/>
</dbReference>
<keyword evidence="22" id="KW-1185">Reference proteome</keyword>
<dbReference type="Pfam" id="PF08303">
    <property type="entry name" value="tRNA_lig_kinase"/>
    <property type="match status" value="1"/>
</dbReference>
<evidence type="ECO:0000256" key="4">
    <source>
        <dbReference type="ARBA" id="ARBA00022694"/>
    </source>
</evidence>
<dbReference type="FunCoup" id="H2AMI8">
    <property type="interactions" value="106"/>
</dbReference>
<name>H2AMI8_KAZAF</name>
<feature type="domain" description="tRNA ligase kinase" evidence="19">
    <location>
        <begin position="388"/>
        <end position="555"/>
    </location>
</feature>
<evidence type="ECO:0000259" key="20">
    <source>
        <dbReference type="Pfam" id="PF09511"/>
    </source>
</evidence>
<dbReference type="GO" id="GO:0032056">
    <property type="term" value="P:positive regulation of translation in response to stress"/>
    <property type="evidence" value="ECO:0007669"/>
    <property type="project" value="EnsemblFungi"/>
</dbReference>
<dbReference type="eggNOG" id="ENOG502QQB9">
    <property type="taxonomic scope" value="Eukaryota"/>
</dbReference>
<dbReference type="KEGG" id="kaf:KAFR_0A01500"/>
<dbReference type="GO" id="GO:0006388">
    <property type="term" value="P:tRNA splicing, via endonucleolytic cleavage and ligation"/>
    <property type="evidence" value="ECO:0007669"/>
    <property type="project" value="UniProtKB-UniRule"/>
</dbReference>
<dbReference type="GO" id="GO:0004113">
    <property type="term" value="F:2',3'-cyclic-nucleotide 3'-phosphodiesterase activity"/>
    <property type="evidence" value="ECO:0007669"/>
    <property type="project" value="EnsemblFungi"/>
</dbReference>
<evidence type="ECO:0000256" key="16">
    <source>
        <dbReference type="PIRNR" id="PIRNR019634"/>
    </source>
</evidence>
<evidence type="ECO:0000256" key="8">
    <source>
        <dbReference type="ARBA" id="ARBA00022777"/>
    </source>
</evidence>
<dbReference type="InterPro" id="IPR012387">
    <property type="entry name" value="Trl1_fun"/>
</dbReference>
<dbReference type="SUPFAM" id="SSF52540">
    <property type="entry name" value="P-loop containing nucleoside triphosphate hydrolases"/>
    <property type="match status" value="1"/>
</dbReference>
<keyword evidence="7" id="KW-0255">Endonuclease</keyword>
<evidence type="ECO:0000256" key="7">
    <source>
        <dbReference type="ARBA" id="ARBA00022759"/>
    </source>
</evidence>
<dbReference type="GO" id="GO:0003972">
    <property type="term" value="F:RNA ligase (ATP) activity"/>
    <property type="evidence" value="ECO:0007669"/>
    <property type="project" value="UniProtKB-UniRule"/>
</dbReference>
<evidence type="ECO:0000256" key="13">
    <source>
        <dbReference type="ARBA" id="ARBA00055002"/>
    </source>
</evidence>
<evidence type="ECO:0000259" key="19">
    <source>
        <dbReference type="Pfam" id="PF08303"/>
    </source>
</evidence>
<gene>
    <name evidence="21" type="primary">KAFR0A01500</name>
    <name evidence="21" type="ORF">KAFR_0A01500</name>
</gene>
<dbReference type="EMBL" id="HE650821">
    <property type="protein sequence ID" value="CCF55588.1"/>
    <property type="molecule type" value="Genomic_DNA"/>
</dbReference>
<organism evidence="21 22">
    <name type="scientific">Kazachstania africana (strain ATCC 22294 / BCRC 22015 / CBS 2517 / CECT 1963 / NBRC 1671 / NRRL Y-8276)</name>
    <name type="common">Yeast</name>
    <name type="synonym">Kluyveromyces africanus</name>
    <dbReference type="NCBI Taxonomy" id="1071382"/>
    <lineage>
        <taxon>Eukaryota</taxon>
        <taxon>Fungi</taxon>
        <taxon>Dikarya</taxon>
        <taxon>Ascomycota</taxon>
        <taxon>Saccharomycotina</taxon>
        <taxon>Saccharomycetes</taxon>
        <taxon>Saccharomycetales</taxon>
        <taxon>Saccharomycetaceae</taxon>
        <taxon>Kazachstania</taxon>
    </lineage>
</organism>
<keyword evidence="10" id="KW-0067">ATP-binding</keyword>
<keyword evidence="5" id="KW-0540">Nuclease</keyword>
<evidence type="ECO:0000256" key="15">
    <source>
        <dbReference type="ARBA" id="ARBA00073988"/>
    </source>
</evidence>
<dbReference type="Pfam" id="PF09511">
    <property type="entry name" value="RNA_lig_T4_1"/>
    <property type="match status" value="1"/>
</dbReference>
<keyword evidence="2 16" id="KW-0436">Ligase</keyword>
<dbReference type="GeneID" id="13882346"/>
<accession>H2AMI8</accession>
<evidence type="ECO:0000256" key="12">
    <source>
        <dbReference type="ARBA" id="ARBA00034038"/>
    </source>
</evidence>
<dbReference type="Proteomes" id="UP000005220">
    <property type="component" value="Chromosome 1"/>
</dbReference>
<keyword evidence="9" id="KW-0378">Hydrolase</keyword>
<dbReference type="GO" id="GO:0036498">
    <property type="term" value="P:IRE1-mediated unfolded protein response"/>
    <property type="evidence" value="ECO:0007669"/>
    <property type="project" value="EnsemblFungi"/>
</dbReference>
<evidence type="ECO:0000256" key="11">
    <source>
        <dbReference type="ARBA" id="ARBA00023268"/>
    </source>
</evidence>
<evidence type="ECO:0000256" key="2">
    <source>
        <dbReference type="ARBA" id="ARBA00022598"/>
    </source>
</evidence>
<comment type="function">
    <text evidence="13">One of the two proteins required for the splicing of precursor tRNA molecules containing introns. The ligation activity requires three enzymatic activities: phosphorylation of the 5' terminus of the 3' half-tRNA in the presence of ATP, opening of the 2'3'-cyclic phosphodiester bond of the 5' half-tRNA leaving a 2'-phosphomonoester and ligation of the two tRNA halves in an ATP-dependent reaction.</text>
</comment>
<comment type="catalytic activity">
    <reaction evidence="12 16">
        <text>ATP + (ribonucleotide)n-3'-hydroxyl + 5'-phospho-(ribonucleotide)m = (ribonucleotide)n+m + AMP + diphosphate.</text>
        <dbReference type="EC" id="6.5.1.3"/>
    </reaction>
</comment>
<keyword evidence="11" id="KW-0511">Multifunctional enzyme</keyword>
<keyword evidence="8" id="KW-0418">Kinase</keyword>
<dbReference type="OrthoDB" id="276239at2759"/>
<evidence type="ECO:0000259" key="18">
    <source>
        <dbReference type="Pfam" id="PF08302"/>
    </source>
</evidence>
<evidence type="ECO:0000256" key="14">
    <source>
        <dbReference type="ARBA" id="ARBA00061627"/>
    </source>
</evidence>
<dbReference type="PANTHER" id="PTHR32004:SF1">
    <property type="entry name" value="TRNA LIGASE"/>
    <property type="match status" value="1"/>
</dbReference>
<dbReference type="Pfam" id="PF08302">
    <property type="entry name" value="tRNA_lig_CPD"/>
    <property type="match status" value="1"/>
</dbReference>
<dbReference type="HOGENOM" id="CLU_010316_1_0_1"/>
<dbReference type="RefSeq" id="XP_003954723.1">
    <property type="nucleotide sequence ID" value="XM_003954674.1"/>
</dbReference>
<dbReference type="InterPro" id="IPR015966">
    <property type="entry name" value="tRNA_lig_kin_fungi"/>
</dbReference>
<evidence type="ECO:0000256" key="1">
    <source>
        <dbReference type="ARBA" id="ARBA00012724"/>
    </source>
</evidence>